<name>A0ACB9C6D4_ARCLA</name>
<dbReference type="Proteomes" id="UP001055879">
    <property type="component" value="Linkage Group LG05"/>
</dbReference>
<keyword evidence="2" id="KW-1185">Reference proteome</keyword>
<evidence type="ECO:0000313" key="2">
    <source>
        <dbReference type="Proteomes" id="UP001055879"/>
    </source>
</evidence>
<gene>
    <name evidence="1" type="ORF">L6452_18559</name>
</gene>
<proteinExistence type="predicted"/>
<comment type="caution">
    <text evidence="1">The sequence shown here is derived from an EMBL/GenBank/DDBJ whole genome shotgun (WGS) entry which is preliminary data.</text>
</comment>
<accession>A0ACB9C6D4</accession>
<organism evidence="1 2">
    <name type="scientific">Arctium lappa</name>
    <name type="common">Greater burdock</name>
    <name type="synonym">Lappa major</name>
    <dbReference type="NCBI Taxonomy" id="4217"/>
    <lineage>
        <taxon>Eukaryota</taxon>
        <taxon>Viridiplantae</taxon>
        <taxon>Streptophyta</taxon>
        <taxon>Embryophyta</taxon>
        <taxon>Tracheophyta</taxon>
        <taxon>Spermatophyta</taxon>
        <taxon>Magnoliopsida</taxon>
        <taxon>eudicotyledons</taxon>
        <taxon>Gunneridae</taxon>
        <taxon>Pentapetalae</taxon>
        <taxon>asterids</taxon>
        <taxon>campanulids</taxon>
        <taxon>Asterales</taxon>
        <taxon>Asteraceae</taxon>
        <taxon>Carduoideae</taxon>
        <taxon>Cardueae</taxon>
        <taxon>Arctiinae</taxon>
        <taxon>Arctium</taxon>
    </lineage>
</organism>
<reference evidence="1 2" key="2">
    <citation type="journal article" date="2022" name="Mol. Ecol. Resour.">
        <title>The genomes of chicory, endive, great burdock and yacon provide insights into Asteraceae paleo-polyploidization history and plant inulin production.</title>
        <authorList>
            <person name="Fan W."/>
            <person name="Wang S."/>
            <person name="Wang H."/>
            <person name="Wang A."/>
            <person name="Jiang F."/>
            <person name="Liu H."/>
            <person name="Zhao H."/>
            <person name="Xu D."/>
            <person name="Zhang Y."/>
        </authorList>
    </citation>
    <scope>NUCLEOTIDE SEQUENCE [LARGE SCALE GENOMIC DNA]</scope>
    <source>
        <strain evidence="2">cv. Niubang</strain>
    </source>
</reference>
<sequence length="422" mass="47839">MYSSQTCRLDATTAISISPSLKPSIRAPNAISMASASPLQFWMAIQLPSTSYISNNRLLHMPSISVNLRQLSSRCSVVTCARRRSSKSNSPISSSKKKKQGLGRNSVGKEEDIEEDAFEALFKQLEEDLKNDGLSFDDDDDEITEEDLAKLERELEEALGDDGLLGLFDDTVDEKNEAGVKDKEAMNEKDETMNETTEKEIKSYNLEEEGEKDEDEDEDEDGDEDEDEDRDEEPLELKRWQLRRLAYALKDGRRKTSIKNLAADLCLDRAIVLELLRDPPPDLLLLSATLPDKASPTILEPVIKPEDVALLASERDALNDKVTTKVPVHQMQSSWSAQKRMKKVHVETLERVYRRSKRPTNAMISNIVHVTKIPRKKVLKWFEDKRGEDGVPDHRLPYQRDSEADNESEISHGNTTEVRKVI</sequence>
<dbReference type="EMBL" id="CM042051">
    <property type="protein sequence ID" value="KAI3729887.1"/>
    <property type="molecule type" value="Genomic_DNA"/>
</dbReference>
<evidence type="ECO:0000313" key="1">
    <source>
        <dbReference type="EMBL" id="KAI3729887.1"/>
    </source>
</evidence>
<protein>
    <submittedName>
        <fullName evidence="1">Uncharacterized protein</fullName>
    </submittedName>
</protein>
<reference evidence="2" key="1">
    <citation type="journal article" date="2022" name="Mol. Ecol. Resour.">
        <title>The genomes of chicory, endive, great burdock and yacon provide insights into Asteraceae palaeo-polyploidization history and plant inulin production.</title>
        <authorList>
            <person name="Fan W."/>
            <person name="Wang S."/>
            <person name="Wang H."/>
            <person name="Wang A."/>
            <person name="Jiang F."/>
            <person name="Liu H."/>
            <person name="Zhao H."/>
            <person name="Xu D."/>
            <person name="Zhang Y."/>
        </authorList>
    </citation>
    <scope>NUCLEOTIDE SEQUENCE [LARGE SCALE GENOMIC DNA]</scope>
    <source>
        <strain evidence="2">cv. Niubang</strain>
    </source>
</reference>